<keyword evidence="10" id="KW-0812">Transmembrane</keyword>
<feature type="domain" description="Sushi" evidence="11">
    <location>
        <begin position="915"/>
        <end position="981"/>
    </location>
</feature>
<feature type="disulfide bond" evidence="8">
    <location>
        <begin position="733"/>
        <end position="760"/>
    </location>
</feature>
<feature type="domain" description="Sushi" evidence="11">
    <location>
        <begin position="1183"/>
        <end position="1251"/>
    </location>
</feature>
<keyword evidence="10" id="KW-1133">Transmembrane helix</keyword>
<dbReference type="PANTHER" id="PTHR45656">
    <property type="entry name" value="PROTEIN CBR-CLEC-78"/>
    <property type="match status" value="1"/>
</dbReference>
<keyword evidence="6 8" id="KW-1015">Disulfide bond</keyword>
<dbReference type="GeneID" id="119721063"/>
<evidence type="ECO:0000313" key="13">
    <source>
        <dbReference type="EnsemblMetazoa" id="XP_038046872.1"/>
    </source>
</evidence>
<dbReference type="InterPro" id="IPR003884">
    <property type="entry name" value="FacI_MAC"/>
</dbReference>
<feature type="domain" description="Sushi" evidence="11">
    <location>
        <begin position="210"/>
        <end position="271"/>
    </location>
</feature>
<evidence type="ECO:0000256" key="3">
    <source>
        <dbReference type="ARBA" id="ARBA00022729"/>
    </source>
</evidence>
<dbReference type="InterPro" id="IPR006585">
    <property type="entry name" value="FTP1"/>
</dbReference>
<feature type="domain" description="Sushi" evidence="11">
    <location>
        <begin position="1255"/>
        <end position="1324"/>
    </location>
</feature>
<dbReference type="InterPro" id="IPR036058">
    <property type="entry name" value="Kazal_dom_sf"/>
</dbReference>
<sequence length="1796" mass="198272">MYVETRRDQTTYATASPLKRMADNLCLGLLLFLCVLWPIISSASRNEACLYDEDVATATGRNCTTNRLCSIEYDICKGSRECLCDGACGYRCISTRKTSYCKELPPPLNGSVEYSTGNQAFGSRASYDCDTGYLLSSEGTEQTCQGDGEWSIGETPQCLPQDEVCPRLASVNRTCYQACNVRLDCENKRQESCLCDGDCGMSCRPVYVSGYCPEVELNQGAVVVSMTTKRIVYTSVVTLGCKDRFEVEEGSVEIRCLIDRTWSGQPLRCRRKAACEDPPEIEGVRHDSWEAYFYPGDELFYTCRPGYHGYGLGEKSSCREDLSWTPVSLDCYPISCGDPGYLSNGWREGNLFTFLSRVTFHCNAGYEMQGYPYRTCMSNQRWTSFLPTCVAIECPELYAPEHGSIQGRRFTYNSQVYLDCEDGYKLSGSEQRRCQGNKTWSGEETICRVITCPQPEAPLHGSKISPRYNLDAIVRFSCNQGYTLIGSRTARCTEEETWSQPTPECQADCIVLSTPEHGSYLRRYTANEVVEHGTVIEIVCSRWYSLNSDEEYTCTNGQWSFDAKCVATPCSKLPELLNGLIVYDPELVNQSLPTVPHETRATYTCLYGFELQGMHRKPQCYYGTWYYKTSEPVCSPKLCSQDNLEHGSVRYTKNNEEFNVRDQDPHHGVSRTFKCSRGYSLVSAKTEASVCVDGVWNTTLPACGPDSCSRPAVAASNVEVQSLGHGGTARVTCDQGLKPSVGNGGLHCHAGHWVPEGIMCISSDASSNVAYGRPASQSPRSDESNRQQASLAVDGDRTTDSEHGSCTTAGKSGRQVFWEVDLQATYRIEYVDIYSKRKPKLIGATVQVGYPDAARESYSQCGLTISSQMARGRQPRVRVDCNRELIAGQIIRIELQESDKLSLCEVEVFATGPIATCRIPHIAGMRQTLEGDGGVPLTNAQVPPGTGIAYNCETGYQHNGAVDNLCRGDGTWARQLPTCDAADCEVSDPFNGELDQRIRSIRHNSELAYSCNDGYEKENKVTRCELGELTPGPPKCVHQRCPFWALGLSNVMINNQELEPDAEGKVYIPHETAVYFSCKRGFELVNNNGNTPRCLMGELLDYTHVPACYAVRCRDPYLMHGSFRLIQGDRYEHGSTIRYECNPGYTLQDPAAEYSHCDDGTWSREIPPVCQSDEVPDAPVAAATCPTPSVPSALIYHRGQNIATAGFEIIFGNRDEIEVRCNTDFTVSGREAVTTTCWNGAWTPALPRCAVTYKRSCSRPGKITNVRQYGDDSIKLLDTPRTSFFHESTIMSRCQDPLKMKLVTGPLRTCNDGRWTGPVPVCLRALTSFSLPALDTTLHQFMANGTLLIYPGVGQLNVDCIVSSGYPVLEQSHSQERVPGGRGQKKYGVPAEGHSGTYICKKFGSPTAFHRLMIQVRAVSCSEPSPPLNSRRIGDDFRLTKSVSFKCNEGYDLIGERTIKCNLGKWLGEKPRCRARDCPEINMAHLDPNLRLTINGGNSPGSVVIFTCQSGFHRVGETRLTCQGGSWSLPFPTCEADVPDDTGPLLGPDDCNCEVWERCVANRNGPSTCHCIHPRQCDDVGQEQYCGSDGRTYTSICRMKAAGCLLDLDIQVVSNGPCPETTGDPNQPEEDTLYSDYASESSELSMDSALSPIPADGKDMPTAADRSVEGTTQGSSTSIQYCETCVALNLGTACQNSTHVFVGIPQKVEPAQPDSLNYSVNVVTTIKGYTHTQDITFLMQGTLDETNQCYCPRVTVGHDEYLFILRENSSASFPITNGFVGLWADHSATYNSTCNL</sequence>
<dbReference type="Pfam" id="PF00084">
    <property type="entry name" value="Sushi"/>
    <property type="match status" value="12"/>
</dbReference>
<dbReference type="SMART" id="SM00057">
    <property type="entry name" value="FIMAC"/>
    <property type="match status" value="1"/>
</dbReference>
<feature type="compositionally biased region" description="Basic and acidic residues" evidence="9">
    <location>
        <begin position="794"/>
        <end position="803"/>
    </location>
</feature>
<evidence type="ECO:0000256" key="1">
    <source>
        <dbReference type="ARBA" id="ARBA00022659"/>
    </source>
</evidence>
<feature type="transmembrane region" description="Helical" evidence="10">
    <location>
        <begin position="21"/>
        <end position="40"/>
    </location>
</feature>
<dbReference type="PROSITE" id="PS51465">
    <property type="entry name" value="KAZAL_2"/>
    <property type="match status" value="1"/>
</dbReference>
<feature type="disulfide bond" evidence="8">
    <location>
        <begin position="275"/>
        <end position="318"/>
    </location>
</feature>
<dbReference type="InterPro" id="IPR008979">
    <property type="entry name" value="Galactose-bd-like_sf"/>
</dbReference>
<dbReference type="PANTHER" id="PTHR45656:SF4">
    <property type="entry name" value="PROTEIN CBR-CLEC-78"/>
    <property type="match status" value="1"/>
</dbReference>
<dbReference type="Pfam" id="PF07648">
    <property type="entry name" value="Kazal_2"/>
    <property type="match status" value="1"/>
</dbReference>
<feature type="domain" description="Sushi" evidence="11">
    <location>
        <begin position="1111"/>
        <end position="1172"/>
    </location>
</feature>
<feature type="domain" description="Sushi" evidence="11">
    <location>
        <begin position="706"/>
        <end position="762"/>
    </location>
</feature>
<organism evidence="13 14">
    <name type="scientific">Patiria miniata</name>
    <name type="common">Bat star</name>
    <name type="synonym">Asterina miniata</name>
    <dbReference type="NCBI Taxonomy" id="46514"/>
    <lineage>
        <taxon>Eukaryota</taxon>
        <taxon>Metazoa</taxon>
        <taxon>Echinodermata</taxon>
        <taxon>Eleutherozoa</taxon>
        <taxon>Asterozoa</taxon>
        <taxon>Asteroidea</taxon>
        <taxon>Valvatacea</taxon>
        <taxon>Valvatida</taxon>
        <taxon>Asterinidae</taxon>
        <taxon>Patiria</taxon>
    </lineage>
</organism>
<feature type="disulfide bond" evidence="8">
    <location>
        <begin position="952"/>
        <end position="979"/>
    </location>
</feature>
<evidence type="ECO:0000259" key="11">
    <source>
        <dbReference type="PROSITE" id="PS50923"/>
    </source>
</evidence>
<proteinExistence type="predicted"/>
<dbReference type="EnsemblMetazoa" id="XM_038190944.1">
    <property type="protein sequence ID" value="XP_038046872.1"/>
    <property type="gene ID" value="LOC119721063"/>
</dbReference>
<dbReference type="Gene3D" id="3.30.60.30">
    <property type="match status" value="1"/>
</dbReference>
<dbReference type="SUPFAM" id="SSF57535">
    <property type="entry name" value="Complement control module/SCR domain"/>
    <property type="match status" value="14"/>
</dbReference>
<feature type="domain" description="Sushi" evidence="11">
    <location>
        <begin position="568"/>
        <end position="636"/>
    </location>
</feature>
<dbReference type="SMART" id="SM00032">
    <property type="entry name" value="CCP"/>
    <property type="match status" value="18"/>
</dbReference>
<keyword evidence="10" id="KW-0472">Membrane</keyword>
<feature type="domain" description="Sushi" evidence="11">
    <location>
        <begin position="334"/>
        <end position="391"/>
    </location>
</feature>
<dbReference type="SUPFAM" id="SSF49785">
    <property type="entry name" value="Galactose-binding domain-like"/>
    <property type="match status" value="1"/>
</dbReference>
<feature type="domain" description="Sushi" evidence="11">
    <location>
        <begin position="1476"/>
        <end position="1536"/>
    </location>
</feature>
<dbReference type="RefSeq" id="XP_038046872.1">
    <property type="nucleotide sequence ID" value="XM_038190944.1"/>
</dbReference>
<evidence type="ECO:0000256" key="2">
    <source>
        <dbReference type="ARBA" id="ARBA00022723"/>
    </source>
</evidence>
<dbReference type="Gene3D" id="2.60.120.260">
    <property type="entry name" value="Galactose-binding domain-like"/>
    <property type="match status" value="1"/>
</dbReference>
<evidence type="ECO:0000256" key="7">
    <source>
        <dbReference type="ARBA" id="ARBA00023180"/>
    </source>
</evidence>
<dbReference type="FunFam" id="2.10.70.10:FF:000014">
    <property type="entry name" value="Membrane cofactor protein"/>
    <property type="match status" value="1"/>
</dbReference>
<feature type="domain" description="Sushi" evidence="11">
    <location>
        <begin position="99"/>
        <end position="160"/>
    </location>
</feature>
<dbReference type="Gene3D" id="2.10.70.10">
    <property type="entry name" value="Complement Module, domain 1"/>
    <property type="match status" value="16"/>
</dbReference>
<keyword evidence="1 8" id="KW-0768">Sushi</keyword>
<feature type="domain" description="Sushi" evidence="11">
    <location>
        <begin position="637"/>
        <end position="705"/>
    </location>
</feature>
<feature type="region of interest" description="Disordered" evidence="9">
    <location>
        <begin position="1638"/>
        <end position="1674"/>
    </location>
</feature>
<feature type="disulfide bond" evidence="8">
    <location>
        <begin position="101"/>
        <end position="144"/>
    </location>
</feature>
<keyword evidence="3" id="KW-0732">Signal</keyword>
<dbReference type="CDD" id="cd00033">
    <property type="entry name" value="CCP"/>
    <property type="match status" value="8"/>
</dbReference>
<feature type="domain" description="Sushi" evidence="11">
    <location>
        <begin position="273"/>
        <end position="333"/>
    </location>
</feature>
<feature type="domain" description="Sushi" evidence="11">
    <location>
        <begin position="1419"/>
        <end position="1475"/>
    </location>
</feature>
<dbReference type="GO" id="GO:0046872">
    <property type="term" value="F:metal ion binding"/>
    <property type="evidence" value="ECO:0007669"/>
    <property type="project" value="UniProtKB-KW"/>
</dbReference>
<evidence type="ECO:0000256" key="5">
    <source>
        <dbReference type="ARBA" id="ARBA00022837"/>
    </source>
</evidence>
<dbReference type="SMART" id="SM00280">
    <property type="entry name" value="KAZAL"/>
    <property type="match status" value="1"/>
</dbReference>
<keyword evidence="7" id="KW-0325">Glycoprotein</keyword>
<dbReference type="InterPro" id="IPR002350">
    <property type="entry name" value="Kazal_dom"/>
</dbReference>
<protein>
    <submittedName>
        <fullName evidence="13">Uncharacterized protein</fullName>
    </submittedName>
</protein>
<feature type="region of interest" description="Disordered" evidence="9">
    <location>
        <begin position="771"/>
        <end position="809"/>
    </location>
</feature>
<feature type="disulfide bond" evidence="8">
    <location>
        <begin position="420"/>
        <end position="447"/>
    </location>
</feature>
<dbReference type="InterPro" id="IPR051277">
    <property type="entry name" value="SEZ6_CSMD_C4BPB_Regulators"/>
</dbReference>
<evidence type="ECO:0000313" key="14">
    <source>
        <dbReference type="Proteomes" id="UP000887568"/>
    </source>
</evidence>
<evidence type="ECO:0000256" key="10">
    <source>
        <dbReference type="SAM" id="Phobius"/>
    </source>
</evidence>
<keyword evidence="5" id="KW-0106">Calcium</keyword>
<comment type="caution">
    <text evidence="8">Lacks conserved residue(s) required for the propagation of feature annotation.</text>
</comment>
<evidence type="ECO:0000256" key="9">
    <source>
        <dbReference type="SAM" id="MobiDB-lite"/>
    </source>
</evidence>
<dbReference type="SUPFAM" id="SSF100895">
    <property type="entry name" value="Kazal-type serine protease inhibitors"/>
    <property type="match status" value="1"/>
</dbReference>
<dbReference type="OMA" id="CEIWERC"/>
<dbReference type="CDD" id="cd00104">
    <property type="entry name" value="KAZAL_FS"/>
    <property type="match status" value="1"/>
</dbReference>
<accession>A0A913Z575</accession>
<feature type="domain" description="Sushi" evidence="11">
    <location>
        <begin position="392"/>
        <end position="449"/>
    </location>
</feature>
<feature type="domain" description="Sushi" evidence="11">
    <location>
        <begin position="450"/>
        <end position="507"/>
    </location>
</feature>
<dbReference type="SMART" id="SM00607">
    <property type="entry name" value="FTP"/>
    <property type="match status" value="1"/>
</dbReference>
<dbReference type="InterPro" id="IPR035976">
    <property type="entry name" value="Sushi/SCR/CCP_sf"/>
</dbReference>
<reference evidence="13" key="1">
    <citation type="submission" date="2022-11" db="UniProtKB">
        <authorList>
            <consortium name="EnsemblMetazoa"/>
        </authorList>
    </citation>
    <scope>IDENTIFICATION</scope>
</reference>
<evidence type="ECO:0000256" key="6">
    <source>
        <dbReference type="ARBA" id="ARBA00023157"/>
    </source>
</evidence>
<keyword evidence="14" id="KW-1185">Reference proteome</keyword>
<dbReference type="OrthoDB" id="5804959at2759"/>
<evidence type="ECO:0000256" key="8">
    <source>
        <dbReference type="PROSITE-ProRule" id="PRU00302"/>
    </source>
</evidence>
<dbReference type="InterPro" id="IPR000436">
    <property type="entry name" value="Sushi_SCR_CCP_dom"/>
</dbReference>
<feature type="disulfide bond" evidence="8">
    <location>
        <begin position="478"/>
        <end position="505"/>
    </location>
</feature>
<evidence type="ECO:0000256" key="4">
    <source>
        <dbReference type="ARBA" id="ARBA00022737"/>
    </source>
</evidence>
<name>A0A913Z575_PATMI</name>
<feature type="domain" description="Kazal-like" evidence="12">
    <location>
        <begin position="1570"/>
        <end position="1620"/>
    </location>
</feature>
<dbReference type="Proteomes" id="UP000887568">
    <property type="component" value="Unplaced"/>
</dbReference>
<keyword evidence="2" id="KW-0479">Metal-binding</keyword>
<dbReference type="PROSITE" id="PS50923">
    <property type="entry name" value="SUSHI"/>
    <property type="match status" value="15"/>
</dbReference>
<evidence type="ECO:0000259" key="12">
    <source>
        <dbReference type="PROSITE" id="PS51465"/>
    </source>
</evidence>
<feature type="disulfide bond" evidence="8">
    <location>
        <begin position="362"/>
        <end position="389"/>
    </location>
</feature>
<keyword evidence="4" id="KW-0677">Repeat</keyword>